<keyword evidence="6" id="KW-0963">Cytoplasm</keyword>
<evidence type="ECO:0000313" key="11">
    <source>
        <dbReference type="Proteomes" id="UP000002058"/>
    </source>
</evidence>
<gene>
    <name evidence="10" type="ORF">UREG_03535</name>
</gene>
<evidence type="ECO:0000256" key="3">
    <source>
        <dbReference type="ARBA" id="ARBA00005043"/>
    </source>
</evidence>
<dbReference type="VEuPathDB" id="FungiDB:UREG_03535"/>
<dbReference type="GO" id="GO:0002098">
    <property type="term" value="P:tRNA wobble uridine modification"/>
    <property type="evidence" value="ECO:0007669"/>
    <property type="project" value="InterPro"/>
</dbReference>
<evidence type="ECO:0000256" key="7">
    <source>
        <dbReference type="ARBA" id="ARBA00022694"/>
    </source>
</evidence>
<dbReference type="GO" id="GO:0033588">
    <property type="term" value="C:elongator holoenzyme complex"/>
    <property type="evidence" value="ECO:0007669"/>
    <property type="project" value="InterPro"/>
</dbReference>
<feature type="region of interest" description="Disordered" evidence="9">
    <location>
        <begin position="312"/>
        <end position="333"/>
    </location>
</feature>
<proteinExistence type="inferred from homology"/>
<evidence type="ECO:0000256" key="9">
    <source>
        <dbReference type="SAM" id="MobiDB-lite"/>
    </source>
</evidence>
<dbReference type="GO" id="GO:0005829">
    <property type="term" value="C:cytosol"/>
    <property type="evidence" value="ECO:0007669"/>
    <property type="project" value="TreeGrafter"/>
</dbReference>
<sequence length="379" mass="42575">MKSVDRCCNENLCLFTNNSDPLKQPAGGYGAHKGPRAQFFTKAPFESMIVGDLGVEIIYPVSDSQYFNHWFIDYKMAPGSNISRRRAHNLLLLSSLLNLRDTTSPLTLVLDSLEQPATPLLKEYIRRAKLSKSHITFVSFETFARPEGVDSFISAIRKNPNDVAKEVVSSFPPCANKLHISLIVVYHQDIPVSGTSRPYTPTLHSLLTYLATTIFTVHSLPHVLARKAAADKSMVTPVFGLDEEREGIILGRQDSGKNLGNHDGIVLEMEHRRKSGRGIAEWYFLPFPAFYARGSAREVASLLDDHPLYKREEELGPGETEEEPVSTFELGLTERQRRDRENVVLPYFDAQKGEGPGEGGRILYEMGEEDDFDEEEDEI</sequence>
<dbReference type="PANTHER" id="PTHR15641">
    <property type="entry name" value="ELONGATOR COMPLEX PROTEIN 5"/>
    <property type="match status" value="1"/>
</dbReference>
<evidence type="ECO:0000256" key="6">
    <source>
        <dbReference type="ARBA" id="ARBA00022490"/>
    </source>
</evidence>
<dbReference type="CDD" id="cd19496">
    <property type="entry name" value="Elp5"/>
    <property type="match status" value="1"/>
</dbReference>
<dbReference type="InterPro" id="IPR019519">
    <property type="entry name" value="Elp5"/>
</dbReference>
<dbReference type="Gene3D" id="3.40.50.300">
    <property type="entry name" value="P-loop containing nucleotide triphosphate hydrolases"/>
    <property type="match status" value="2"/>
</dbReference>
<comment type="subcellular location">
    <subcellularLocation>
        <location evidence="2">Cytoplasm</location>
    </subcellularLocation>
    <subcellularLocation>
        <location evidence="1">Nucleus</location>
    </subcellularLocation>
</comment>
<dbReference type="OrthoDB" id="166907at2759"/>
<evidence type="ECO:0000256" key="4">
    <source>
        <dbReference type="ARBA" id="ARBA00009567"/>
    </source>
</evidence>
<dbReference type="STRING" id="336963.C4JR53"/>
<evidence type="ECO:0000313" key="10">
    <source>
        <dbReference type="EMBL" id="EEP78689.1"/>
    </source>
</evidence>
<feature type="compositionally biased region" description="Acidic residues" evidence="9">
    <location>
        <begin position="315"/>
        <end position="324"/>
    </location>
</feature>
<protein>
    <recommendedName>
        <fullName evidence="5">Elongator complex protein 5</fullName>
    </recommendedName>
</protein>
<dbReference type="GO" id="GO:0005634">
    <property type="term" value="C:nucleus"/>
    <property type="evidence" value="ECO:0007669"/>
    <property type="project" value="UniProtKB-SubCell"/>
</dbReference>
<dbReference type="AlphaFoldDB" id="C4JR53"/>
<dbReference type="InParanoid" id="C4JR53"/>
<dbReference type="RefSeq" id="XP_002544018.1">
    <property type="nucleotide sequence ID" value="XM_002543972.1"/>
</dbReference>
<dbReference type="PANTHER" id="PTHR15641:SF1">
    <property type="entry name" value="ELONGATOR COMPLEX PROTEIN 5"/>
    <property type="match status" value="1"/>
</dbReference>
<name>C4JR53_UNCRE</name>
<evidence type="ECO:0000256" key="1">
    <source>
        <dbReference type="ARBA" id="ARBA00004123"/>
    </source>
</evidence>
<dbReference type="GeneID" id="8437437"/>
<dbReference type="EMBL" id="CH476616">
    <property type="protein sequence ID" value="EEP78689.1"/>
    <property type="molecule type" value="Genomic_DNA"/>
</dbReference>
<organism evidence="10 11">
    <name type="scientific">Uncinocarpus reesii (strain UAMH 1704)</name>
    <dbReference type="NCBI Taxonomy" id="336963"/>
    <lineage>
        <taxon>Eukaryota</taxon>
        <taxon>Fungi</taxon>
        <taxon>Dikarya</taxon>
        <taxon>Ascomycota</taxon>
        <taxon>Pezizomycotina</taxon>
        <taxon>Eurotiomycetes</taxon>
        <taxon>Eurotiomycetidae</taxon>
        <taxon>Onygenales</taxon>
        <taxon>Onygenaceae</taxon>
        <taxon>Uncinocarpus</taxon>
    </lineage>
</organism>
<feature type="region of interest" description="Disordered" evidence="9">
    <location>
        <begin position="346"/>
        <end position="379"/>
    </location>
</feature>
<accession>C4JR53</accession>
<keyword evidence="8" id="KW-0539">Nucleus</keyword>
<dbReference type="KEGG" id="ure:UREG_03535"/>
<reference evidence="11" key="1">
    <citation type="journal article" date="2009" name="Genome Res.">
        <title>Comparative genomic analyses of the human fungal pathogens Coccidioides and their relatives.</title>
        <authorList>
            <person name="Sharpton T.J."/>
            <person name="Stajich J.E."/>
            <person name="Rounsley S.D."/>
            <person name="Gardner M.J."/>
            <person name="Wortman J.R."/>
            <person name="Jordar V.S."/>
            <person name="Maiti R."/>
            <person name="Kodira C.D."/>
            <person name="Neafsey D.E."/>
            <person name="Zeng Q."/>
            <person name="Hung C.-Y."/>
            <person name="McMahan C."/>
            <person name="Muszewska A."/>
            <person name="Grynberg M."/>
            <person name="Mandel M.A."/>
            <person name="Kellner E.M."/>
            <person name="Barker B.M."/>
            <person name="Galgiani J.N."/>
            <person name="Orbach M.J."/>
            <person name="Kirkland T.N."/>
            <person name="Cole G.T."/>
            <person name="Henn M.R."/>
            <person name="Birren B.W."/>
            <person name="Taylor J.W."/>
        </authorList>
    </citation>
    <scope>NUCLEOTIDE SEQUENCE [LARGE SCALE GENOMIC DNA]</scope>
    <source>
        <strain evidence="11">UAMH 1704</strain>
    </source>
</reference>
<keyword evidence="11" id="KW-1185">Reference proteome</keyword>
<evidence type="ECO:0000256" key="5">
    <source>
        <dbReference type="ARBA" id="ARBA00020264"/>
    </source>
</evidence>
<dbReference type="InterPro" id="IPR027417">
    <property type="entry name" value="P-loop_NTPase"/>
</dbReference>
<dbReference type="eggNOG" id="ENOG502QQIZ">
    <property type="taxonomic scope" value="Eukaryota"/>
</dbReference>
<dbReference type="Pfam" id="PF10483">
    <property type="entry name" value="Elong_Iki1"/>
    <property type="match status" value="2"/>
</dbReference>
<feature type="compositionally biased region" description="Acidic residues" evidence="9">
    <location>
        <begin position="366"/>
        <end position="379"/>
    </location>
</feature>
<keyword evidence="7" id="KW-0819">tRNA processing</keyword>
<dbReference type="HOGENOM" id="CLU_050414_0_0_1"/>
<comment type="pathway">
    <text evidence="3">tRNA modification; 5-methoxycarbonylmethyl-2-thiouridine-tRNA biosynthesis.</text>
</comment>
<comment type="similarity">
    <text evidence="4">Belongs to the ELP5 family.</text>
</comment>
<dbReference type="FunCoup" id="C4JR53">
    <property type="interactions" value="843"/>
</dbReference>
<evidence type="ECO:0000256" key="2">
    <source>
        <dbReference type="ARBA" id="ARBA00004496"/>
    </source>
</evidence>
<dbReference type="OMA" id="WEPESTF"/>
<evidence type="ECO:0000256" key="8">
    <source>
        <dbReference type="ARBA" id="ARBA00023242"/>
    </source>
</evidence>
<dbReference type="Proteomes" id="UP000002058">
    <property type="component" value="Unassembled WGS sequence"/>
</dbReference>
<dbReference type="GO" id="GO:0000049">
    <property type="term" value="F:tRNA binding"/>
    <property type="evidence" value="ECO:0007669"/>
    <property type="project" value="TreeGrafter"/>
</dbReference>
<dbReference type="UniPathway" id="UPA00988"/>